<dbReference type="GO" id="GO:0008745">
    <property type="term" value="F:N-acetylmuramoyl-L-alanine amidase activity"/>
    <property type="evidence" value="ECO:0007669"/>
    <property type="project" value="InterPro"/>
</dbReference>
<evidence type="ECO:0000313" key="4">
    <source>
        <dbReference type="EMBL" id="CAB4158532.1"/>
    </source>
</evidence>
<dbReference type="InterPro" id="IPR002502">
    <property type="entry name" value="Amidase_domain"/>
</dbReference>
<dbReference type="GO" id="GO:0042742">
    <property type="term" value="P:defense response to bacterium"/>
    <property type="evidence" value="ECO:0007669"/>
    <property type="project" value="UniProtKB-KW"/>
</dbReference>
<organism evidence="4">
    <name type="scientific">uncultured Caudovirales phage</name>
    <dbReference type="NCBI Taxonomy" id="2100421"/>
    <lineage>
        <taxon>Viruses</taxon>
        <taxon>Duplodnaviria</taxon>
        <taxon>Heunggongvirae</taxon>
        <taxon>Uroviricota</taxon>
        <taxon>Caudoviricetes</taxon>
        <taxon>Peduoviridae</taxon>
        <taxon>Maltschvirus</taxon>
        <taxon>Maltschvirus maltsch</taxon>
    </lineage>
</organism>
<dbReference type="InterPro" id="IPR036505">
    <property type="entry name" value="Amidase/PGRP_sf"/>
</dbReference>
<dbReference type="SUPFAM" id="SSF55846">
    <property type="entry name" value="N-acetylmuramoyl-L-alanine amidase-like"/>
    <property type="match status" value="1"/>
</dbReference>
<protein>
    <submittedName>
        <fullName evidence="4">N-acetylmuramoyl-L-alanine amidase domain</fullName>
    </submittedName>
</protein>
<name>A0A6J5NII8_9CAUD</name>
<proteinExistence type="predicted"/>
<feature type="domain" description="N-acetylmuramoyl-L-alanine amidase" evidence="3">
    <location>
        <begin position="33"/>
        <end position="166"/>
    </location>
</feature>
<dbReference type="Pfam" id="PF01510">
    <property type="entry name" value="Amidase_2"/>
    <property type="match status" value="1"/>
</dbReference>
<dbReference type="CDD" id="cd06583">
    <property type="entry name" value="PGRP"/>
    <property type="match status" value="1"/>
</dbReference>
<evidence type="ECO:0000256" key="2">
    <source>
        <dbReference type="ARBA" id="ARBA00022638"/>
    </source>
</evidence>
<accession>A0A6J5NII8</accession>
<evidence type="ECO:0000259" key="3">
    <source>
        <dbReference type="Pfam" id="PF01510"/>
    </source>
</evidence>
<dbReference type="GO" id="GO:0009253">
    <property type="term" value="P:peptidoglycan catabolic process"/>
    <property type="evidence" value="ECO:0007669"/>
    <property type="project" value="InterPro"/>
</dbReference>
<reference evidence="4" key="1">
    <citation type="submission" date="2020-04" db="EMBL/GenBank/DDBJ databases">
        <authorList>
            <person name="Chiriac C."/>
            <person name="Salcher M."/>
            <person name="Ghai R."/>
            <person name="Kavagutti S V."/>
        </authorList>
    </citation>
    <scope>NUCLEOTIDE SEQUENCE</scope>
</reference>
<keyword evidence="1" id="KW-0929">Antimicrobial</keyword>
<dbReference type="GO" id="GO:0001897">
    <property type="term" value="P:symbiont-mediated cytolysis of host cell"/>
    <property type="evidence" value="ECO:0007669"/>
    <property type="project" value="UniProtKB-ARBA"/>
</dbReference>
<evidence type="ECO:0000256" key="1">
    <source>
        <dbReference type="ARBA" id="ARBA00022529"/>
    </source>
</evidence>
<keyword evidence="2" id="KW-0081">Bacteriolytic enzyme</keyword>
<gene>
    <name evidence="4" type="ORF">UFOVP698_17</name>
</gene>
<dbReference type="Gene3D" id="3.40.80.10">
    <property type="entry name" value="Peptidoglycan recognition protein-like"/>
    <property type="match status" value="1"/>
</dbReference>
<sequence>MTYAYDLRHWKTVAEFREHLAKHDPALTAPWARGVVLHHTYRPLPYQWNGSVTMNAMSSRYEAMGWRGGPHLFVVIGGRNAELDGIWQMCPLNVAGVHCSSVSGNNTMWGIEVVGDYDDKPWPDDLHTMVRATTLALMDWRGIKVQGDTLKGHREYPAAKKTCPGKAINLDAIRYEFATYQGA</sequence>
<dbReference type="EMBL" id="LR796678">
    <property type="protein sequence ID" value="CAB4158532.1"/>
    <property type="molecule type" value="Genomic_DNA"/>
</dbReference>